<accession>J3LUS7</accession>
<dbReference type="HOGENOM" id="CLU_1436476_0_0_1"/>
<reference evidence="1" key="2">
    <citation type="submission" date="2013-04" db="UniProtKB">
        <authorList>
            <consortium name="EnsemblPlants"/>
        </authorList>
    </citation>
    <scope>IDENTIFICATION</scope>
</reference>
<protein>
    <submittedName>
        <fullName evidence="1">Uncharacterized protein</fullName>
    </submittedName>
</protein>
<dbReference type="Gramene" id="OB03G48030.1">
    <property type="protein sequence ID" value="OB03G48030.1"/>
    <property type="gene ID" value="OB03G48030"/>
</dbReference>
<organism evidence="1">
    <name type="scientific">Oryza brachyantha</name>
    <name type="common">malo sina</name>
    <dbReference type="NCBI Taxonomy" id="4533"/>
    <lineage>
        <taxon>Eukaryota</taxon>
        <taxon>Viridiplantae</taxon>
        <taxon>Streptophyta</taxon>
        <taxon>Embryophyta</taxon>
        <taxon>Tracheophyta</taxon>
        <taxon>Spermatophyta</taxon>
        <taxon>Magnoliopsida</taxon>
        <taxon>Liliopsida</taxon>
        <taxon>Poales</taxon>
        <taxon>Poaceae</taxon>
        <taxon>BOP clade</taxon>
        <taxon>Oryzoideae</taxon>
        <taxon>Oryzeae</taxon>
        <taxon>Oryzinae</taxon>
        <taxon>Oryza</taxon>
    </lineage>
</organism>
<evidence type="ECO:0000313" key="2">
    <source>
        <dbReference type="Proteomes" id="UP000006038"/>
    </source>
</evidence>
<dbReference type="EnsemblPlants" id="OB03G48030.1">
    <property type="protein sequence ID" value="OB03G48030.1"/>
    <property type="gene ID" value="OB03G48030"/>
</dbReference>
<reference evidence="1" key="1">
    <citation type="journal article" date="2013" name="Nat. Commun.">
        <title>Whole-genome sequencing of Oryza brachyantha reveals mechanisms underlying Oryza genome evolution.</title>
        <authorList>
            <person name="Chen J."/>
            <person name="Huang Q."/>
            <person name="Gao D."/>
            <person name="Wang J."/>
            <person name="Lang Y."/>
            <person name="Liu T."/>
            <person name="Li B."/>
            <person name="Bai Z."/>
            <person name="Luis Goicoechea J."/>
            <person name="Liang C."/>
            <person name="Chen C."/>
            <person name="Zhang W."/>
            <person name="Sun S."/>
            <person name="Liao Y."/>
            <person name="Zhang X."/>
            <person name="Yang L."/>
            <person name="Song C."/>
            <person name="Wang M."/>
            <person name="Shi J."/>
            <person name="Liu G."/>
            <person name="Liu J."/>
            <person name="Zhou H."/>
            <person name="Zhou W."/>
            <person name="Yu Q."/>
            <person name="An N."/>
            <person name="Chen Y."/>
            <person name="Cai Q."/>
            <person name="Wang B."/>
            <person name="Liu B."/>
            <person name="Min J."/>
            <person name="Huang Y."/>
            <person name="Wu H."/>
            <person name="Li Z."/>
            <person name="Zhang Y."/>
            <person name="Yin Y."/>
            <person name="Song W."/>
            <person name="Jiang J."/>
            <person name="Jackson S.A."/>
            <person name="Wing R.A."/>
            <person name="Wang J."/>
            <person name="Chen M."/>
        </authorList>
    </citation>
    <scope>NUCLEOTIDE SEQUENCE [LARGE SCALE GENOMIC DNA]</scope>
    <source>
        <strain evidence="1">cv. IRGC 101232</strain>
    </source>
</reference>
<sequence>MRALLLDVSSPLPKQYSGACHSASSSTAPSSKAITWLVLGTDTVCKNVTTEEKQLNRRLCGTNAVQFGCGNTNLYSTILQPALHVGQLMSHDHAKLNGDYTLYHFGCQSKQHTLLLRKDNTELVTTGTFTNTHRPYIFQLKAADLRVNIGEKTLINAKMVKVSSHGGYIKHLKMILQRATLHDHQLDGM</sequence>
<evidence type="ECO:0000313" key="1">
    <source>
        <dbReference type="EnsemblPlants" id="OB03G48030.1"/>
    </source>
</evidence>
<proteinExistence type="predicted"/>
<keyword evidence="2" id="KW-1185">Reference proteome</keyword>
<name>J3LUS7_ORYBR</name>
<dbReference type="AlphaFoldDB" id="J3LUS7"/>
<dbReference type="Proteomes" id="UP000006038">
    <property type="component" value="Chromosome 3"/>
</dbReference>